<dbReference type="PROSITE" id="PS51257">
    <property type="entry name" value="PROKAR_LIPOPROTEIN"/>
    <property type="match status" value="1"/>
</dbReference>
<dbReference type="InterPro" id="IPR012338">
    <property type="entry name" value="Beta-lactam/transpept-like"/>
</dbReference>
<keyword evidence="1" id="KW-0732">Signal</keyword>
<keyword evidence="3" id="KW-0378">Hydrolase</keyword>
<evidence type="ECO:0000313" key="3">
    <source>
        <dbReference type="EMBL" id="MEJ1249977.1"/>
    </source>
</evidence>
<feature type="chain" id="PRO_5043813198" evidence="1">
    <location>
        <begin position="20"/>
        <end position="363"/>
    </location>
</feature>
<dbReference type="InterPro" id="IPR001466">
    <property type="entry name" value="Beta-lactam-related"/>
</dbReference>
<evidence type="ECO:0000313" key="4">
    <source>
        <dbReference type="Proteomes" id="UP001364472"/>
    </source>
</evidence>
<proteinExistence type="predicted"/>
<dbReference type="EMBL" id="JBBDHC010000013">
    <property type="protein sequence ID" value="MEJ1249977.1"/>
    <property type="molecule type" value="Genomic_DNA"/>
</dbReference>
<dbReference type="PANTHER" id="PTHR46825">
    <property type="entry name" value="D-ALANYL-D-ALANINE-CARBOXYPEPTIDASE/ENDOPEPTIDASE AMPH"/>
    <property type="match status" value="1"/>
</dbReference>
<feature type="domain" description="Beta-lactamase-related" evidence="2">
    <location>
        <begin position="52"/>
        <end position="357"/>
    </location>
</feature>
<feature type="signal peptide" evidence="1">
    <location>
        <begin position="1"/>
        <end position="19"/>
    </location>
</feature>
<dbReference type="Pfam" id="PF00144">
    <property type="entry name" value="Beta-lactamase"/>
    <property type="match status" value="1"/>
</dbReference>
<comment type="caution">
    <text evidence="3">The sequence shown here is derived from an EMBL/GenBank/DDBJ whole genome shotgun (WGS) entry which is preliminary data.</text>
</comment>
<evidence type="ECO:0000259" key="2">
    <source>
        <dbReference type="Pfam" id="PF00144"/>
    </source>
</evidence>
<dbReference type="PANTHER" id="PTHR46825:SF9">
    <property type="entry name" value="BETA-LACTAMASE-RELATED DOMAIN-CONTAINING PROTEIN"/>
    <property type="match status" value="1"/>
</dbReference>
<organism evidence="3 4">
    <name type="scientific">Denitratimonas tolerans</name>
    <dbReference type="NCBI Taxonomy" id="1338420"/>
    <lineage>
        <taxon>Bacteria</taxon>
        <taxon>Pseudomonadati</taxon>
        <taxon>Pseudomonadota</taxon>
        <taxon>Gammaproteobacteria</taxon>
        <taxon>Lysobacterales</taxon>
        <taxon>Lysobacteraceae</taxon>
        <taxon>Denitratimonas</taxon>
    </lineage>
</organism>
<gene>
    <name evidence="3" type="ORF">WB794_09865</name>
</gene>
<dbReference type="GO" id="GO:0016787">
    <property type="term" value="F:hydrolase activity"/>
    <property type="evidence" value="ECO:0007669"/>
    <property type="project" value="UniProtKB-KW"/>
</dbReference>
<evidence type="ECO:0000256" key="1">
    <source>
        <dbReference type="SAM" id="SignalP"/>
    </source>
</evidence>
<dbReference type="AlphaFoldDB" id="A0AAW9R7J2"/>
<keyword evidence="4" id="KW-1185">Reference proteome</keyword>
<dbReference type="Proteomes" id="UP001364472">
    <property type="component" value="Unassembled WGS sequence"/>
</dbReference>
<dbReference type="Gene3D" id="3.40.710.10">
    <property type="entry name" value="DD-peptidase/beta-lactamase superfamily"/>
    <property type="match status" value="1"/>
</dbReference>
<name>A0AAW9R7J2_9GAMM</name>
<accession>A0AAW9R7J2</accession>
<reference evidence="3 4" key="1">
    <citation type="journal article" date="2016" name="Antonie Van Leeuwenhoek">
        <title>Denitratimonas tolerans gen. nov., sp. nov., a denitrifying bacterium isolated from a bioreactor for tannery wastewater treatment.</title>
        <authorList>
            <person name="Han S.I."/>
            <person name="Kim J.O."/>
            <person name="Lee Y.R."/>
            <person name="Ekpeghere K.I."/>
            <person name="Koh S.C."/>
            <person name="Whang K.S."/>
        </authorList>
    </citation>
    <scope>NUCLEOTIDE SEQUENCE [LARGE SCALE GENOMIC DNA]</scope>
    <source>
        <strain evidence="3 4">KACC 17565</strain>
    </source>
</reference>
<protein>
    <submittedName>
        <fullName evidence="3">Serine hydrolase domain-containing protein</fullName>
        <ecNumber evidence="3">3.1.1.103</ecNumber>
    </submittedName>
</protein>
<dbReference type="EC" id="3.1.1.103" evidence="3"/>
<dbReference type="SUPFAM" id="SSF56601">
    <property type="entry name" value="beta-lactamase/transpeptidase-like"/>
    <property type="match status" value="1"/>
</dbReference>
<dbReference type="RefSeq" id="WP_337335695.1">
    <property type="nucleotide sequence ID" value="NZ_JBBDHC010000013.1"/>
</dbReference>
<sequence length="363" mass="39479">MPAPIRIALCCLAAAFSLAACQPAAPDVSPPAAPTVSQPVAAAADEELRAYQGDVPGAALLVIHDGEAVVRRGFGLADLETARAVTPATAFRLASISKQFTATAVLLLAQDGVLSIDDPARRWLPELPASADAVTLRHLLSHTSGLLDYEDLMDPADTRQVHDADVLDLVSRENGGYFDPGTGYRYSNSGYALLALIVERASGQRYADFLRERIFLPLGMDSVAFEDGRSQVPERAFGYSFIDEAWQRTDQSTTSAVLGDGGIYASIDDLARWDAALYDDRLLHDPWRTLAVTPATATDEPDVAGYGFGWRLQDGLQWHSGESIGFRNVILRWPAQRLTVVLLTNRNDPEPYALARRVAARWQ</sequence>
<dbReference type="InterPro" id="IPR050491">
    <property type="entry name" value="AmpC-like"/>
</dbReference>